<evidence type="ECO:0000259" key="2">
    <source>
        <dbReference type="Pfam" id="PF24079"/>
    </source>
</evidence>
<evidence type="ECO:0000256" key="1">
    <source>
        <dbReference type="SAM" id="MobiDB-lite"/>
    </source>
</evidence>
<dbReference type="Proteomes" id="UP001176940">
    <property type="component" value="Unassembled WGS sequence"/>
</dbReference>
<protein>
    <recommendedName>
        <fullName evidence="2">E3 ubiquitin-protein ligase UBR4-like domain-containing protein</fullName>
    </recommendedName>
</protein>
<evidence type="ECO:0000313" key="3">
    <source>
        <dbReference type="EMBL" id="CAJ0953384.1"/>
    </source>
</evidence>
<feature type="region of interest" description="Disordered" evidence="1">
    <location>
        <begin position="102"/>
        <end position="132"/>
    </location>
</feature>
<dbReference type="PANTHER" id="PTHR21725:SF1">
    <property type="entry name" value="E3 UBIQUITIN-PROTEIN LIGASE UBR4"/>
    <property type="match status" value="1"/>
</dbReference>
<proteinExistence type="predicted"/>
<sequence length="132" mass="15195">MFEFADSMKTTRLPLKTLQCPRCSASVPPNPGMRELRSINYDEKDPGFCAMLGGFCKYARFDFMLYARPCCAVDPLRMRRKRKKAVTNINTLLDQADRVYQQLMGPPPTTRKPSVQSERSRPREPPQGKRHV</sequence>
<dbReference type="Pfam" id="PF24079">
    <property type="entry name" value="UBR4"/>
    <property type="match status" value="1"/>
</dbReference>
<dbReference type="InterPro" id="IPR045189">
    <property type="entry name" value="UBR4-like"/>
</dbReference>
<gene>
    <name evidence="3" type="ORF">RIMI_LOCUS14291535</name>
</gene>
<organism evidence="3 4">
    <name type="scientific">Ranitomeya imitator</name>
    <name type="common">mimic poison frog</name>
    <dbReference type="NCBI Taxonomy" id="111125"/>
    <lineage>
        <taxon>Eukaryota</taxon>
        <taxon>Metazoa</taxon>
        <taxon>Chordata</taxon>
        <taxon>Craniata</taxon>
        <taxon>Vertebrata</taxon>
        <taxon>Euteleostomi</taxon>
        <taxon>Amphibia</taxon>
        <taxon>Batrachia</taxon>
        <taxon>Anura</taxon>
        <taxon>Neobatrachia</taxon>
        <taxon>Hyloidea</taxon>
        <taxon>Dendrobatidae</taxon>
        <taxon>Dendrobatinae</taxon>
        <taxon>Ranitomeya</taxon>
    </lineage>
</organism>
<dbReference type="InterPro" id="IPR056530">
    <property type="entry name" value="UBR4-like_dom"/>
</dbReference>
<keyword evidence="4" id="KW-1185">Reference proteome</keyword>
<feature type="domain" description="E3 ubiquitin-protein ligase UBR4-like" evidence="2">
    <location>
        <begin position="61"/>
        <end position="120"/>
    </location>
</feature>
<dbReference type="EMBL" id="CAUEEQ010036603">
    <property type="protein sequence ID" value="CAJ0953384.1"/>
    <property type="molecule type" value="Genomic_DNA"/>
</dbReference>
<evidence type="ECO:0000313" key="4">
    <source>
        <dbReference type="Proteomes" id="UP001176940"/>
    </source>
</evidence>
<comment type="caution">
    <text evidence="3">The sequence shown here is derived from an EMBL/GenBank/DDBJ whole genome shotgun (WGS) entry which is preliminary data.</text>
</comment>
<reference evidence="3" key="1">
    <citation type="submission" date="2023-07" db="EMBL/GenBank/DDBJ databases">
        <authorList>
            <person name="Stuckert A."/>
        </authorList>
    </citation>
    <scope>NUCLEOTIDE SEQUENCE</scope>
</reference>
<feature type="compositionally biased region" description="Basic and acidic residues" evidence="1">
    <location>
        <begin position="118"/>
        <end position="132"/>
    </location>
</feature>
<accession>A0ABN9M0D4</accession>
<dbReference type="PANTHER" id="PTHR21725">
    <property type="entry name" value="E3 UBIQUITIN-PROTEIN LIGASE UBR4"/>
    <property type="match status" value="1"/>
</dbReference>
<name>A0ABN9M0D4_9NEOB</name>